<feature type="domain" description="Ribosomal RNA methyltransferase FtsJ" evidence="2">
    <location>
        <begin position="2"/>
        <end position="82"/>
    </location>
</feature>
<keyword evidence="4" id="KW-1185">Reference proteome</keyword>
<feature type="region of interest" description="Disordered" evidence="1">
    <location>
        <begin position="112"/>
        <end position="149"/>
    </location>
</feature>
<sequence>MYAADCVGDQGRVLGIDLREVTLRLPSNCKTRVEDAYKFRGGSVPQLDVVMSDMAPDMGVNKQFDHLESCCLVELAMGGTPRTVAASGGRQTRVHTAACGVDVRAWSKRAQPKAGGDAARSVASGRGRGRTRAREMAKAHLRQGPPDGECALASGPELSDLDEDAVAFDVVDEVSADALARGICDRASARH</sequence>
<reference evidence="3" key="1">
    <citation type="submission" date="2023-10" db="EMBL/GenBank/DDBJ databases">
        <authorList>
            <person name="Chen Y."/>
            <person name="Shah S."/>
            <person name="Dougan E. K."/>
            <person name="Thang M."/>
            <person name="Chan C."/>
        </authorList>
    </citation>
    <scope>NUCLEOTIDE SEQUENCE [LARGE SCALE GENOMIC DNA]</scope>
</reference>
<name>A0ABN9RDG5_9DINO</name>
<protein>
    <recommendedName>
        <fullName evidence="2">Ribosomal RNA methyltransferase FtsJ domain-containing protein</fullName>
    </recommendedName>
</protein>
<proteinExistence type="predicted"/>
<accession>A0ABN9RDG5</accession>
<evidence type="ECO:0000313" key="3">
    <source>
        <dbReference type="EMBL" id="CAK0817030.1"/>
    </source>
</evidence>
<comment type="caution">
    <text evidence="3">The sequence shown here is derived from an EMBL/GenBank/DDBJ whole genome shotgun (WGS) entry which is preliminary data.</text>
</comment>
<evidence type="ECO:0000256" key="1">
    <source>
        <dbReference type="SAM" id="MobiDB-lite"/>
    </source>
</evidence>
<feature type="compositionally biased region" description="Low complexity" evidence="1">
    <location>
        <begin position="114"/>
        <end position="125"/>
    </location>
</feature>
<dbReference type="InterPro" id="IPR002877">
    <property type="entry name" value="RNA_MeTrfase_FtsJ_dom"/>
</dbReference>
<dbReference type="EMBL" id="CAUYUJ010006335">
    <property type="protein sequence ID" value="CAK0817030.1"/>
    <property type="molecule type" value="Genomic_DNA"/>
</dbReference>
<evidence type="ECO:0000313" key="4">
    <source>
        <dbReference type="Proteomes" id="UP001189429"/>
    </source>
</evidence>
<gene>
    <name evidence="3" type="ORF">PCOR1329_LOCUS19758</name>
</gene>
<evidence type="ECO:0000259" key="2">
    <source>
        <dbReference type="Pfam" id="PF01728"/>
    </source>
</evidence>
<dbReference type="Pfam" id="PF01728">
    <property type="entry name" value="FtsJ"/>
    <property type="match status" value="1"/>
</dbReference>
<dbReference type="Proteomes" id="UP001189429">
    <property type="component" value="Unassembled WGS sequence"/>
</dbReference>
<organism evidence="3 4">
    <name type="scientific">Prorocentrum cordatum</name>
    <dbReference type="NCBI Taxonomy" id="2364126"/>
    <lineage>
        <taxon>Eukaryota</taxon>
        <taxon>Sar</taxon>
        <taxon>Alveolata</taxon>
        <taxon>Dinophyceae</taxon>
        <taxon>Prorocentrales</taxon>
        <taxon>Prorocentraceae</taxon>
        <taxon>Prorocentrum</taxon>
    </lineage>
</organism>